<gene>
    <name evidence="1" type="ORF">AWH48_03690</name>
</gene>
<accession>A0A177KRP6</accession>
<dbReference type="EMBL" id="LQWZ01000023">
    <property type="protein sequence ID" value="OAH55787.1"/>
    <property type="molecule type" value="Genomic_DNA"/>
</dbReference>
<dbReference type="AlphaFoldDB" id="A0A177KRP6"/>
<reference evidence="1 2" key="1">
    <citation type="submission" date="2016-01" db="EMBL/GenBank/DDBJ databases">
        <title>Investigation of taxonomic status of Bacillus aminovorans.</title>
        <authorList>
            <person name="Verma A."/>
            <person name="Pal Y."/>
            <person name="Krishnamurthi S."/>
        </authorList>
    </citation>
    <scope>NUCLEOTIDE SEQUENCE [LARGE SCALE GENOMIC DNA]</scope>
    <source>
        <strain evidence="1 2">DSM 4337</strain>
    </source>
</reference>
<sequence>MTQKRGSTLSPFFKYVGQELDLSNVAIDLYSVDSFIFFHILFDLSHFPLCSKFAIREGRYPMGEKPNSPTAKWIDKPPISRVGRQIQAKKKCIY</sequence>
<name>A0A177KRP6_9BACI</name>
<evidence type="ECO:0000313" key="2">
    <source>
        <dbReference type="Proteomes" id="UP000077271"/>
    </source>
</evidence>
<evidence type="ECO:0000313" key="1">
    <source>
        <dbReference type="EMBL" id="OAH55787.1"/>
    </source>
</evidence>
<protein>
    <submittedName>
        <fullName evidence="1">Uncharacterized protein</fullName>
    </submittedName>
</protein>
<organism evidence="1 2">
    <name type="scientific">Domibacillus aminovorans</name>
    <dbReference type="NCBI Taxonomy" id="29332"/>
    <lineage>
        <taxon>Bacteria</taxon>
        <taxon>Bacillati</taxon>
        <taxon>Bacillota</taxon>
        <taxon>Bacilli</taxon>
        <taxon>Bacillales</taxon>
        <taxon>Bacillaceae</taxon>
        <taxon>Domibacillus</taxon>
    </lineage>
</organism>
<comment type="caution">
    <text evidence="1">The sequence shown here is derived from an EMBL/GenBank/DDBJ whole genome shotgun (WGS) entry which is preliminary data.</text>
</comment>
<dbReference type="Proteomes" id="UP000077271">
    <property type="component" value="Unassembled WGS sequence"/>
</dbReference>
<proteinExistence type="predicted"/>